<sequence length="160" mass="17328">MKESDVKNVPGGGAEVTGGHESLPAPAAVDEDKDGANFPESTAEPAEISDSVLDGKNMWALNCIFCPSKIMPAKVASYHVEERALPKMKQKKALSEGLEVEPLSRWFMVSDVMMFDNIGVSNAVGDIKYLTCADCEMGPVGWTDLSNKKCYIALARVRET</sequence>
<comment type="caution">
    <text evidence="5">The sequence shown here is derived from an EMBL/GenBank/DDBJ whole genome shotgun (WGS) entry which is preliminary data.</text>
</comment>
<feature type="region of interest" description="Disordered" evidence="4">
    <location>
        <begin position="1"/>
        <end position="47"/>
    </location>
</feature>
<dbReference type="PANTHER" id="PTHR13276:SF0">
    <property type="entry name" value="GUANINE NUCLEOTIDE EXCHANGE FACTOR MSS4"/>
    <property type="match status" value="1"/>
</dbReference>
<dbReference type="GO" id="GO:0005085">
    <property type="term" value="F:guanyl-nucleotide exchange factor activity"/>
    <property type="evidence" value="ECO:0007669"/>
    <property type="project" value="UniProtKB-KW"/>
</dbReference>
<keyword evidence="1" id="KW-0813">Transport</keyword>
<dbReference type="SUPFAM" id="SSF51316">
    <property type="entry name" value="Mss4-like"/>
    <property type="match status" value="1"/>
</dbReference>
<dbReference type="PROSITE" id="PS51796">
    <property type="entry name" value="MSS4"/>
    <property type="match status" value="1"/>
</dbReference>
<gene>
    <name evidence="5" type="ORF">Fcan01_03772</name>
</gene>
<dbReference type="GO" id="GO:0016020">
    <property type="term" value="C:membrane"/>
    <property type="evidence" value="ECO:0007669"/>
    <property type="project" value="TreeGrafter"/>
</dbReference>
<dbReference type="InterPro" id="IPR011323">
    <property type="entry name" value="Mss4/transl-control_tumour"/>
</dbReference>
<dbReference type="PANTHER" id="PTHR13276">
    <property type="entry name" value="GUANINE NUCLEOTIDE EXCHANGE FACTOR MSS4"/>
    <property type="match status" value="1"/>
</dbReference>
<evidence type="ECO:0000256" key="3">
    <source>
        <dbReference type="ARBA" id="ARBA00022927"/>
    </source>
</evidence>
<evidence type="ECO:0000313" key="5">
    <source>
        <dbReference type="EMBL" id="OXA61795.1"/>
    </source>
</evidence>
<dbReference type="EMBL" id="LNIX01000001">
    <property type="protein sequence ID" value="OXA61795.1"/>
    <property type="molecule type" value="Genomic_DNA"/>
</dbReference>
<dbReference type="Pfam" id="PF04421">
    <property type="entry name" value="Mss4"/>
    <property type="match status" value="1"/>
</dbReference>
<evidence type="ECO:0000313" key="6">
    <source>
        <dbReference type="Proteomes" id="UP000198287"/>
    </source>
</evidence>
<reference evidence="5 6" key="1">
    <citation type="submission" date="2015-12" db="EMBL/GenBank/DDBJ databases">
        <title>The genome of Folsomia candida.</title>
        <authorList>
            <person name="Faddeeva A."/>
            <person name="Derks M.F."/>
            <person name="Anvar Y."/>
            <person name="Smit S."/>
            <person name="Van Straalen N."/>
            <person name="Roelofs D."/>
        </authorList>
    </citation>
    <scope>NUCLEOTIDE SEQUENCE [LARGE SCALE GENOMIC DNA]</scope>
    <source>
        <strain evidence="5 6">VU population</strain>
        <tissue evidence="5">Whole body</tissue>
    </source>
</reference>
<dbReference type="OrthoDB" id="30840at2759"/>
<proteinExistence type="predicted"/>
<keyword evidence="2" id="KW-0344">Guanine-nucleotide releasing factor</keyword>
<dbReference type="GO" id="GO:0005829">
    <property type="term" value="C:cytosol"/>
    <property type="evidence" value="ECO:0007669"/>
    <property type="project" value="TreeGrafter"/>
</dbReference>
<keyword evidence="6" id="KW-1185">Reference proteome</keyword>
<dbReference type="GO" id="GO:0008270">
    <property type="term" value="F:zinc ion binding"/>
    <property type="evidence" value="ECO:0007669"/>
    <property type="project" value="TreeGrafter"/>
</dbReference>
<accession>A0A226EVZ3</accession>
<keyword evidence="3" id="KW-0653">Protein transport</keyword>
<dbReference type="AlphaFoldDB" id="A0A226EVZ3"/>
<evidence type="ECO:0000256" key="4">
    <source>
        <dbReference type="SAM" id="MobiDB-lite"/>
    </source>
</evidence>
<dbReference type="InterPro" id="IPR007515">
    <property type="entry name" value="Mss4"/>
</dbReference>
<dbReference type="Proteomes" id="UP000198287">
    <property type="component" value="Unassembled WGS sequence"/>
</dbReference>
<dbReference type="GO" id="GO:0007264">
    <property type="term" value="P:small GTPase-mediated signal transduction"/>
    <property type="evidence" value="ECO:0007669"/>
    <property type="project" value="InterPro"/>
</dbReference>
<dbReference type="GO" id="GO:0006892">
    <property type="term" value="P:post-Golgi vesicle-mediated transport"/>
    <property type="evidence" value="ECO:0007669"/>
    <property type="project" value="TreeGrafter"/>
</dbReference>
<dbReference type="InterPro" id="IPR011057">
    <property type="entry name" value="Mss4-like_sf"/>
</dbReference>
<dbReference type="OMA" id="FLPHMKV"/>
<organism evidence="5 6">
    <name type="scientific">Folsomia candida</name>
    <name type="common">Springtail</name>
    <dbReference type="NCBI Taxonomy" id="158441"/>
    <lineage>
        <taxon>Eukaryota</taxon>
        <taxon>Metazoa</taxon>
        <taxon>Ecdysozoa</taxon>
        <taxon>Arthropoda</taxon>
        <taxon>Hexapoda</taxon>
        <taxon>Collembola</taxon>
        <taxon>Entomobryomorpha</taxon>
        <taxon>Isotomoidea</taxon>
        <taxon>Isotomidae</taxon>
        <taxon>Proisotominae</taxon>
        <taxon>Folsomia</taxon>
    </lineage>
</organism>
<dbReference type="STRING" id="158441.A0A226EVZ3"/>
<dbReference type="Gene3D" id="2.170.150.10">
    <property type="entry name" value="Metal Binding Protein, Guanine Nucleotide Exchange Factor, Chain A"/>
    <property type="match status" value="1"/>
</dbReference>
<name>A0A226EVZ3_FOLCA</name>
<dbReference type="FunFam" id="2.170.150.10:FF:000005">
    <property type="entry name" value="Guanine nucleotide exchange factor MSS4"/>
    <property type="match status" value="1"/>
</dbReference>
<evidence type="ECO:0000256" key="2">
    <source>
        <dbReference type="ARBA" id="ARBA00022658"/>
    </source>
</evidence>
<evidence type="ECO:0000256" key="1">
    <source>
        <dbReference type="ARBA" id="ARBA00022448"/>
    </source>
</evidence>
<dbReference type="GO" id="GO:0015031">
    <property type="term" value="P:protein transport"/>
    <property type="evidence" value="ECO:0007669"/>
    <property type="project" value="UniProtKB-KW"/>
</dbReference>
<protein>
    <submittedName>
        <fullName evidence="5">Guanine nucleotide exchange factor MSS4</fullName>
    </submittedName>
</protein>